<gene>
    <name evidence="8" type="ORF">HNQ47_001597</name>
</gene>
<comment type="subcellular location">
    <subcellularLocation>
        <location evidence="1">Cell membrane</location>
        <topology evidence="1">Multi-pass membrane protein</topology>
    </subcellularLocation>
</comment>
<feature type="transmembrane region" description="Helical" evidence="7">
    <location>
        <begin position="77"/>
        <end position="98"/>
    </location>
</feature>
<evidence type="ECO:0000256" key="1">
    <source>
        <dbReference type="ARBA" id="ARBA00004651"/>
    </source>
</evidence>
<dbReference type="Pfam" id="PF02417">
    <property type="entry name" value="Chromate_transp"/>
    <property type="match status" value="1"/>
</dbReference>
<evidence type="ECO:0000313" key="9">
    <source>
        <dbReference type="Proteomes" id="UP000539953"/>
    </source>
</evidence>
<dbReference type="PANTHER" id="PTHR43663">
    <property type="entry name" value="CHROMATE TRANSPORT PROTEIN-RELATED"/>
    <property type="match status" value="1"/>
</dbReference>
<evidence type="ECO:0000256" key="7">
    <source>
        <dbReference type="SAM" id="Phobius"/>
    </source>
</evidence>
<evidence type="ECO:0000256" key="6">
    <source>
        <dbReference type="ARBA" id="ARBA00023136"/>
    </source>
</evidence>
<organism evidence="8 9">
    <name type="scientific">Catenisphaera adipataccumulans</name>
    <dbReference type="NCBI Taxonomy" id="700500"/>
    <lineage>
        <taxon>Bacteria</taxon>
        <taxon>Bacillati</taxon>
        <taxon>Bacillota</taxon>
        <taxon>Erysipelotrichia</taxon>
        <taxon>Erysipelotrichales</taxon>
        <taxon>Erysipelotrichaceae</taxon>
        <taxon>Catenisphaera</taxon>
    </lineage>
</organism>
<evidence type="ECO:0000256" key="5">
    <source>
        <dbReference type="ARBA" id="ARBA00022989"/>
    </source>
</evidence>
<comment type="caution">
    <text evidence="8">The sequence shown here is derived from an EMBL/GenBank/DDBJ whole genome shotgun (WGS) entry which is preliminary data.</text>
</comment>
<protein>
    <submittedName>
        <fullName evidence="8">Chromate transporter</fullName>
    </submittedName>
</protein>
<keyword evidence="5 7" id="KW-1133">Transmembrane helix</keyword>
<evidence type="ECO:0000256" key="2">
    <source>
        <dbReference type="ARBA" id="ARBA00005262"/>
    </source>
</evidence>
<accession>A0A7W8FY22</accession>
<dbReference type="Proteomes" id="UP000539953">
    <property type="component" value="Unassembled WGS sequence"/>
</dbReference>
<dbReference type="GO" id="GO:0015109">
    <property type="term" value="F:chromate transmembrane transporter activity"/>
    <property type="evidence" value="ECO:0007669"/>
    <property type="project" value="InterPro"/>
</dbReference>
<dbReference type="PANTHER" id="PTHR43663:SF1">
    <property type="entry name" value="CHROMATE TRANSPORTER"/>
    <property type="match status" value="1"/>
</dbReference>
<dbReference type="EMBL" id="JACHHK010000006">
    <property type="protein sequence ID" value="MBB5183562.1"/>
    <property type="molecule type" value="Genomic_DNA"/>
</dbReference>
<keyword evidence="9" id="KW-1185">Reference proteome</keyword>
<dbReference type="InterPro" id="IPR052518">
    <property type="entry name" value="CHR_Transporter"/>
</dbReference>
<name>A0A7W8FY22_9FIRM</name>
<keyword evidence="4 7" id="KW-0812">Transmembrane</keyword>
<keyword evidence="6 7" id="KW-0472">Membrane</keyword>
<feature type="transmembrane region" description="Helical" evidence="7">
    <location>
        <begin position="118"/>
        <end position="136"/>
    </location>
</feature>
<comment type="similarity">
    <text evidence="2">Belongs to the chromate ion transporter (CHR) (TC 2.A.51) family.</text>
</comment>
<evidence type="ECO:0000256" key="4">
    <source>
        <dbReference type="ARBA" id="ARBA00022692"/>
    </source>
</evidence>
<dbReference type="GO" id="GO:0005886">
    <property type="term" value="C:plasma membrane"/>
    <property type="evidence" value="ECO:0007669"/>
    <property type="project" value="UniProtKB-SubCell"/>
</dbReference>
<dbReference type="RefSeq" id="WP_183328860.1">
    <property type="nucleotide sequence ID" value="NZ_JACHHK010000006.1"/>
</dbReference>
<reference evidence="8 9" key="1">
    <citation type="submission" date="2020-08" db="EMBL/GenBank/DDBJ databases">
        <title>Genomic Encyclopedia of Type Strains, Phase IV (KMG-IV): sequencing the most valuable type-strain genomes for metagenomic binning, comparative biology and taxonomic classification.</title>
        <authorList>
            <person name="Goeker M."/>
        </authorList>
    </citation>
    <scope>NUCLEOTIDE SEQUENCE [LARGE SCALE GENOMIC DNA]</scope>
    <source>
        <strain evidence="8 9">DSM 25799</strain>
    </source>
</reference>
<feature type="transmembrane region" description="Helical" evidence="7">
    <location>
        <begin position="142"/>
        <end position="159"/>
    </location>
</feature>
<proteinExistence type="inferred from homology"/>
<evidence type="ECO:0000313" key="8">
    <source>
        <dbReference type="EMBL" id="MBB5183562.1"/>
    </source>
</evidence>
<sequence>MSTLWELFLSFLHVGALSFGGGYAAMPLIQEQVVLKHHWMSMSDFSNLVTLSQMTPGPIITNAATFVGQRVAGLPGAVAATVGSIFVPLIFVSILAYLYKKYRRMQTLQGILKGIRPAVAAMILSAGLLILIPAVWPRGRFNAAMFVLFILSFAALRKWKWDPILVMLLSGSAYLAVCLL</sequence>
<dbReference type="AlphaFoldDB" id="A0A7W8FY22"/>
<evidence type="ECO:0000256" key="3">
    <source>
        <dbReference type="ARBA" id="ARBA00022475"/>
    </source>
</evidence>
<dbReference type="InterPro" id="IPR003370">
    <property type="entry name" value="Chromate_transpt"/>
</dbReference>
<keyword evidence="3" id="KW-1003">Cell membrane</keyword>